<evidence type="ECO:0000313" key="2">
    <source>
        <dbReference type="EMBL" id="KAD3066445.1"/>
    </source>
</evidence>
<dbReference type="AlphaFoldDB" id="A0A5N6LXT0"/>
<proteinExistence type="predicted"/>
<dbReference type="EMBL" id="SZYD01000017">
    <property type="protein sequence ID" value="KAD3066445.1"/>
    <property type="molecule type" value="Genomic_DNA"/>
</dbReference>
<gene>
    <name evidence="2" type="ORF">E3N88_34325</name>
</gene>
<comment type="caution">
    <text evidence="2">The sequence shown here is derived from an EMBL/GenBank/DDBJ whole genome shotgun (WGS) entry which is preliminary data.</text>
</comment>
<feature type="compositionally biased region" description="Low complexity" evidence="1">
    <location>
        <begin position="191"/>
        <end position="202"/>
    </location>
</feature>
<protein>
    <submittedName>
        <fullName evidence="2">Uncharacterized protein</fullName>
    </submittedName>
</protein>
<accession>A0A5N6LXT0</accession>
<dbReference type="Pfam" id="PF07816">
    <property type="entry name" value="DUF1645"/>
    <property type="match status" value="1"/>
</dbReference>
<feature type="compositionally biased region" description="Polar residues" evidence="1">
    <location>
        <begin position="79"/>
        <end position="88"/>
    </location>
</feature>
<feature type="region of interest" description="Disordered" evidence="1">
    <location>
        <begin position="79"/>
        <end position="127"/>
    </location>
</feature>
<dbReference type="PANTHER" id="PTHR33095">
    <property type="entry name" value="OS07G0619500 PROTEIN"/>
    <property type="match status" value="1"/>
</dbReference>
<dbReference type="Proteomes" id="UP000326396">
    <property type="component" value="Linkage Group LG7"/>
</dbReference>
<keyword evidence="3" id="KW-1185">Reference proteome</keyword>
<name>A0A5N6LXT0_9ASTR</name>
<organism evidence="2 3">
    <name type="scientific">Mikania micrantha</name>
    <name type="common">bitter vine</name>
    <dbReference type="NCBI Taxonomy" id="192012"/>
    <lineage>
        <taxon>Eukaryota</taxon>
        <taxon>Viridiplantae</taxon>
        <taxon>Streptophyta</taxon>
        <taxon>Embryophyta</taxon>
        <taxon>Tracheophyta</taxon>
        <taxon>Spermatophyta</taxon>
        <taxon>Magnoliopsida</taxon>
        <taxon>eudicotyledons</taxon>
        <taxon>Gunneridae</taxon>
        <taxon>Pentapetalae</taxon>
        <taxon>asterids</taxon>
        <taxon>campanulids</taxon>
        <taxon>Asterales</taxon>
        <taxon>Asteraceae</taxon>
        <taxon>Asteroideae</taxon>
        <taxon>Heliantheae alliance</taxon>
        <taxon>Eupatorieae</taxon>
        <taxon>Mikania</taxon>
    </lineage>
</organism>
<dbReference type="OrthoDB" id="667051at2759"/>
<dbReference type="PANTHER" id="PTHR33095:SF131">
    <property type="match status" value="1"/>
</dbReference>
<feature type="region of interest" description="Disordered" evidence="1">
    <location>
        <begin position="191"/>
        <end position="211"/>
    </location>
</feature>
<reference evidence="2 3" key="1">
    <citation type="submission" date="2019-05" db="EMBL/GenBank/DDBJ databases">
        <title>Mikania micrantha, genome provides insights into the molecular mechanism of rapid growth.</title>
        <authorList>
            <person name="Liu B."/>
        </authorList>
    </citation>
    <scope>NUCLEOTIDE SEQUENCE [LARGE SCALE GENOMIC DNA]</scope>
    <source>
        <strain evidence="2">NLD-2019</strain>
        <tissue evidence="2">Leaf</tissue>
    </source>
</reference>
<evidence type="ECO:0000313" key="3">
    <source>
        <dbReference type="Proteomes" id="UP000326396"/>
    </source>
</evidence>
<dbReference type="InterPro" id="IPR012442">
    <property type="entry name" value="DUF1645_plant"/>
</dbReference>
<evidence type="ECO:0000256" key="1">
    <source>
        <dbReference type="SAM" id="MobiDB-lite"/>
    </source>
</evidence>
<sequence length="267" mass="30238">MERALMIPWSPITTDTTSYATAPNRFYSVPTSPTDDDDYDFAFDFSGQLQPPSVSDADELFYCGKIKTLKLTDYDQTNSPTSRFTQAFSPPYGDQKQTIDQNPPKRGRETTTSTTRTRDKVSRSSSPFRISDILSEQDNTQKDSLTWYNKWNLKNLLLFRSTSEGSARRRKDPVNKYSRIRDEDVKNLSFRSTNSCSSGVGSSRRKVSAHEKHYTTNRAVAEEMRRKTYLPYKSGLLGCLGFHNNGAGGSVQEISKGITSVTRQRQV</sequence>